<dbReference type="InterPro" id="IPR042099">
    <property type="entry name" value="ANL_N_sf"/>
</dbReference>
<feature type="domain" description="AMP-dependent synthetase/ligase" evidence="3">
    <location>
        <begin position="15"/>
        <end position="374"/>
    </location>
</feature>
<dbReference type="PANTHER" id="PTHR43201:SF5">
    <property type="entry name" value="MEDIUM-CHAIN ACYL-COA LIGASE ACSF2, MITOCHONDRIAL"/>
    <property type="match status" value="1"/>
</dbReference>
<dbReference type="InterPro" id="IPR020845">
    <property type="entry name" value="AMP-binding_CS"/>
</dbReference>
<dbReference type="NCBIfam" id="NF004837">
    <property type="entry name" value="PRK06187.1"/>
    <property type="match status" value="1"/>
</dbReference>
<name>A0ABP5UG60_9ACTN</name>
<dbReference type="GO" id="GO:0016874">
    <property type="term" value="F:ligase activity"/>
    <property type="evidence" value="ECO:0007669"/>
    <property type="project" value="UniProtKB-KW"/>
</dbReference>
<evidence type="ECO:0000259" key="3">
    <source>
        <dbReference type="Pfam" id="PF00501"/>
    </source>
</evidence>
<evidence type="ECO:0000256" key="2">
    <source>
        <dbReference type="ARBA" id="ARBA00022598"/>
    </source>
</evidence>
<gene>
    <name evidence="5" type="ORF">GCM10009855_19780</name>
</gene>
<dbReference type="InterPro" id="IPR025110">
    <property type="entry name" value="AMP-bd_C"/>
</dbReference>
<sequence>MDNGIGNWPTLHRVRHPHRVALIDATTGAEYTFEQLDLRTNALADALRSRGIGRGDRVALLALNSTHMLEVVFAVAKLGAVAVPINWRLQAPEVQYILNDSGARLLFVSPQTAALARAAAEGTEVSGIVEIPSGEQRAAGEPSEYEALIAEGSDERVPVDVAADDLSMLMYTSGTTGFPKGAMLTHANHHWNGINNLTAGDGVGPRDVNIASAPLFHIGALGVITLPLLYIGGTTVVLETFTPDAWLDAVAKHRVSVAFAVPAMWAAIDASPAVETADLSSLRFGISGGAPCPVVLIESLTRHGVRLCEGFGLTETAPNVCVLEVDEAVAYAGSVGKPVLHMEMKVADGEGDEVPPGVIGELLVRGPNVFVGYWNKPEATAEALQDGWFHTGDLATCDEAGYYRIVDRKKDMIVTGGENVYASEVEQTMYRHPAVAEVAVIGLPDEKWGESVTAVVAAKPAAQVSEAELIAWTRERIAHFKSPRAVHFVDVLPRTATGKVLKRELRLRWSGDESAVRR</sequence>
<comment type="caution">
    <text evidence="5">The sequence shown here is derived from an EMBL/GenBank/DDBJ whole genome shotgun (WGS) entry which is preliminary data.</text>
</comment>
<feature type="domain" description="AMP-binding enzyme C-terminal" evidence="4">
    <location>
        <begin position="424"/>
        <end position="499"/>
    </location>
</feature>
<evidence type="ECO:0000313" key="5">
    <source>
        <dbReference type="EMBL" id="GAA2379760.1"/>
    </source>
</evidence>
<keyword evidence="6" id="KW-1185">Reference proteome</keyword>
<dbReference type="PANTHER" id="PTHR43201">
    <property type="entry name" value="ACYL-COA SYNTHETASE"/>
    <property type="match status" value="1"/>
</dbReference>
<reference evidence="6" key="1">
    <citation type="journal article" date="2019" name="Int. J. Syst. Evol. Microbiol.">
        <title>The Global Catalogue of Microorganisms (GCM) 10K type strain sequencing project: providing services to taxonomists for standard genome sequencing and annotation.</title>
        <authorList>
            <consortium name="The Broad Institute Genomics Platform"/>
            <consortium name="The Broad Institute Genome Sequencing Center for Infectious Disease"/>
            <person name="Wu L."/>
            <person name="Ma J."/>
        </authorList>
    </citation>
    <scope>NUCLEOTIDE SEQUENCE [LARGE SCALE GENOMIC DNA]</scope>
    <source>
        <strain evidence="6">JCM 16227</strain>
    </source>
</reference>
<proteinExistence type="inferred from homology"/>
<dbReference type="Gene3D" id="3.40.50.12780">
    <property type="entry name" value="N-terminal domain of ligase-like"/>
    <property type="match status" value="1"/>
</dbReference>
<keyword evidence="2 5" id="KW-0436">Ligase</keyword>
<dbReference type="EMBL" id="BAAARB010000009">
    <property type="protein sequence ID" value="GAA2379760.1"/>
    <property type="molecule type" value="Genomic_DNA"/>
</dbReference>
<evidence type="ECO:0000256" key="1">
    <source>
        <dbReference type="ARBA" id="ARBA00006432"/>
    </source>
</evidence>
<dbReference type="Gene3D" id="3.30.300.30">
    <property type="match status" value="1"/>
</dbReference>
<dbReference type="Pfam" id="PF00501">
    <property type="entry name" value="AMP-binding"/>
    <property type="match status" value="1"/>
</dbReference>
<dbReference type="SUPFAM" id="SSF56801">
    <property type="entry name" value="Acetyl-CoA synthetase-like"/>
    <property type="match status" value="1"/>
</dbReference>
<accession>A0ABP5UG60</accession>
<dbReference type="InterPro" id="IPR000873">
    <property type="entry name" value="AMP-dep_synth/lig_dom"/>
</dbReference>
<protein>
    <submittedName>
        <fullName evidence="5">Long-chain fatty acid--CoA ligase</fullName>
    </submittedName>
</protein>
<dbReference type="Proteomes" id="UP001501170">
    <property type="component" value="Unassembled WGS sequence"/>
</dbReference>
<dbReference type="CDD" id="cd17631">
    <property type="entry name" value="FACL_FadD13-like"/>
    <property type="match status" value="1"/>
</dbReference>
<dbReference type="InterPro" id="IPR045851">
    <property type="entry name" value="AMP-bd_C_sf"/>
</dbReference>
<organism evidence="5 6">
    <name type="scientific">Gordonia cholesterolivorans</name>
    <dbReference type="NCBI Taxonomy" id="559625"/>
    <lineage>
        <taxon>Bacteria</taxon>
        <taxon>Bacillati</taxon>
        <taxon>Actinomycetota</taxon>
        <taxon>Actinomycetes</taxon>
        <taxon>Mycobacteriales</taxon>
        <taxon>Gordoniaceae</taxon>
        <taxon>Gordonia</taxon>
    </lineage>
</organism>
<dbReference type="PROSITE" id="PS00455">
    <property type="entry name" value="AMP_BINDING"/>
    <property type="match status" value="1"/>
</dbReference>
<evidence type="ECO:0000259" key="4">
    <source>
        <dbReference type="Pfam" id="PF13193"/>
    </source>
</evidence>
<evidence type="ECO:0000313" key="6">
    <source>
        <dbReference type="Proteomes" id="UP001501170"/>
    </source>
</evidence>
<comment type="similarity">
    <text evidence="1">Belongs to the ATP-dependent AMP-binding enzyme family.</text>
</comment>
<dbReference type="RefSeq" id="WP_346076137.1">
    <property type="nucleotide sequence ID" value="NZ_BAAARB010000009.1"/>
</dbReference>
<dbReference type="Pfam" id="PF13193">
    <property type="entry name" value="AMP-binding_C"/>
    <property type="match status" value="1"/>
</dbReference>